<keyword evidence="3" id="KW-1185">Reference proteome</keyword>
<accession>A0A3L6RNT9</accession>
<proteinExistence type="predicted"/>
<organism evidence="2 3">
    <name type="scientific">Panicum miliaceum</name>
    <name type="common">Proso millet</name>
    <name type="synonym">Broomcorn millet</name>
    <dbReference type="NCBI Taxonomy" id="4540"/>
    <lineage>
        <taxon>Eukaryota</taxon>
        <taxon>Viridiplantae</taxon>
        <taxon>Streptophyta</taxon>
        <taxon>Embryophyta</taxon>
        <taxon>Tracheophyta</taxon>
        <taxon>Spermatophyta</taxon>
        <taxon>Magnoliopsida</taxon>
        <taxon>Liliopsida</taxon>
        <taxon>Poales</taxon>
        <taxon>Poaceae</taxon>
        <taxon>PACMAD clade</taxon>
        <taxon>Panicoideae</taxon>
        <taxon>Panicodae</taxon>
        <taxon>Paniceae</taxon>
        <taxon>Panicinae</taxon>
        <taxon>Panicum</taxon>
        <taxon>Panicum sect. Panicum</taxon>
    </lineage>
</organism>
<dbReference type="EMBL" id="PQIB02000007">
    <property type="protein sequence ID" value="RLN06964.1"/>
    <property type="molecule type" value="Genomic_DNA"/>
</dbReference>
<dbReference type="AlphaFoldDB" id="A0A3L6RNT9"/>
<evidence type="ECO:0000313" key="2">
    <source>
        <dbReference type="EMBL" id="RLN06964.1"/>
    </source>
</evidence>
<evidence type="ECO:0000313" key="3">
    <source>
        <dbReference type="Proteomes" id="UP000275267"/>
    </source>
</evidence>
<name>A0A3L6RNT9_PANMI</name>
<gene>
    <name evidence="2" type="ORF">C2845_PM11G04450</name>
</gene>
<evidence type="ECO:0000256" key="1">
    <source>
        <dbReference type="SAM" id="MobiDB-lite"/>
    </source>
</evidence>
<feature type="region of interest" description="Disordered" evidence="1">
    <location>
        <begin position="1"/>
        <end position="65"/>
    </location>
</feature>
<protein>
    <submittedName>
        <fullName evidence="2">Uncharacterized protein</fullName>
    </submittedName>
</protein>
<sequence length="65" mass="7065">MAQRALLQINQQNPMPSVSRGRGEGEGESQVSRTPGVTPGDKLHPPTTNREVVVRKEAISQEADQ</sequence>
<dbReference type="Proteomes" id="UP000275267">
    <property type="component" value="Unassembled WGS sequence"/>
</dbReference>
<reference evidence="3" key="1">
    <citation type="journal article" date="2019" name="Nat. Commun.">
        <title>The genome of broomcorn millet.</title>
        <authorList>
            <person name="Zou C."/>
            <person name="Miki D."/>
            <person name="Li D."/>
            <person name="Tang Q."/>
            <person name="Xiao L."/>
            <person name="Rajput S."/>
            <person name="Deng P."/>
            <person name="Jia W."/>
            <person name="Huang R."/>
            <person name="Zhang M."/>
            <person name="Sun Y."/>
            <person name="Hu J."/>
            <person name="Fu X."/>
            <person name="Schnable P.S."/>
            <person name="Li F."/>
            <person name="Zhang H."/>
            <person name="Feng B."/>
            <person name="Zhu X."/>
            <person name="Liu R."/>
            <person name="Schnable J.C."/>
            <person name="Zhu J.-K."/>
            <person name="Zhang H."/>
        </authorList>
    </citation>
    <scope>NUCLEOTIDE SEQUENCE [LARGE SCALE GENOMIC DNA]</scope>
</reference>
<comment type="caution">
    <text evidence="2">The sequence shown here is derived from an EMBL/GenBank/DDBJ whole genome shotgun (WGS) entry which is preliminary data.</text>
</comment>